<dbReference type="SUPFAM" id="SSF47384">
    <property type="entry name" value="Homodimeric domain of signal transducing histidine kinase"/>
    <property type="match status" value="1"/>
</dbReference>
<accession>A0A917D6E5</accession>
<dbReference type="Proteomes" id="UP000613160">
    <property type="component" value="Unassembled WGS sequence"/>
</dbReference>
<dbReference type="InterPro" id="IPR050736">
    <property type="entry name" value="Sensor_HK_Regulatory"/>
</dbReference>
<feature type="region of interest" description="Disordered" evidence="7">
    <location>
        <begin position="205"/>
        <end position="251"/>
    </location>
</feature>
<reference evidence="10" key="1">
    <citation type="journal article" date="2014" name="Int. J. Syst. Evol. Microbiol.">
        <title>Complete genome sequence of Corynebacterium casei LMG S-19264T (=DSM 44701T), isolated from a smear-ripened cheese.</title>
        <authorList>
            <consortium name="US DOE Joint Genome Institute (JGI-PGF)"/>
            <person name="Walter F."/>
            <person name="Albersmeier A."/>
            <person name="Kalinowski J."/>
            <person name="Ruckert C."/>
        </authorList>
    </citation>
    <scope>NUCLEOTIDE SEQUENCE</scope>
    <source>
        <strain evidence="10">CGMCC 1.15493</strain>
    </source>
</reference>
<dbReference type="Pfam" id="PF00989">
    <property type="entry name" value="PAS"/>
    <property type="match status" value="1"/>
</dbReference>
<evidence type="ECO:0000259" key="9">
    <source>
        <dbReference type="PROSITE" id="PS50112"/>
    </source>
</evidence>
<dbReference type="Gene3D" id="1.10.287.130">
    <property type="match status" value="1"/>
</dbReference>
<evidence type="ECO:0000256" key="4">
    <source>
        <dbReference type="ARBA" id="ARBA00022679"/>
    </source>
</evidence>
<dbReference type="EMBL" id="BMJJ01000001">
    <property type="protein sequence ID" value="GGD06334.1"/>
    <property type="molecule type" value="Genomic_DNA"/>
</dbReference>
<dbReference type="PANTHER" id="PTHR43711">
    <property type="entry name" value="TWO-COMPONENT HISTIDINE KINASE"/>
    <property type="match status" value="1"/>
</dbReference>
<evidence type="ECO:0000259" key="8">
    <source>
        <dbReference type="PROSITE" id="PS50109"/>
    </source>
</evidence>
<comment type="caution">
    <text evidence="10">The sequence shown here is derived from an EMBL/GenBank/DDBJ whole genome shotgun (WGS) entry which is preliminary data.</text>
</comment>
<dbReference type="InterPro" id="IPR013767">
    <property type="entry name" value="PAS_fold"/>
</dbReference>
<dbReference type="SMART" id="SM00388">
    <property type="entry name" value="HisKA"/>
    <property type="match status" value="1"/>
</dbReference>
<dbReference type="SMART" id="SM00091">
    <property type="entry name" value="PAS"/>
    <property type="match status" value="3"/>
</dbReference>
<gene>
    <name evidence="10" type="ORF">GCM10011335_06590</name>
</gene>
<feature type="region of interest" description="Disordered" evidence="7">
    <location>
        <begin position="269"/>
        <end position="582"/>
    </location>
</feature>
<name>A0A917D6E5_9HYPH</name>
<feature type="region of interest" description="Disordered" evidence="7">
    <location>
        <begin position="959"/>
        <end position="1018"/>
    </location>
</feature>
<feature type="domain" description="PAS" evidence="9">
    <location>
        <begin position="1164"/>
        <end position="1234"/>
    </location>
</feature>
<organism evidence="10 11">
    <name type="scientific">Aureimonas glaciei</name>
    <dbReference type="NCBI Taxonomy" id="1776957"/>
    <lineage>
        <taxon>Bacteria</taxon>
        <taxon>Pseudomonadati</taxon>
        <taxon>Pseudomonadota</taxon>
        <taxon>Alphaproteobacteria</taxon>
        <taxon>Hyphomicrobiales</taxon>
        <taxon>Aurantimonadaceae</taxon>
        <taxon>Aureimonas</taxon>
    </lineage>
</organism>
<feature type="region of interest" description="Disordered" evidence="7">
    <location>
        <begin position="594"/>
        <end position="624"/>
    </location>
</feature>
<dbReference type="GO" id="GO:0006355">
    <property type="term" value="P:regulation of DNA-templated transcription"/>
    <property type="evidence" value="ECO:0007669"/>
    <property type="project" value="InterPro"/>
</dbReference>
<sequence length="1532" mass="159515">MSTARGFSPLDIMTLGDFRGANEAGDGLVVLAPELDSVLWANQAGRVLLGLSDDRPSLSPTSGLSRQIRATARLIETRGEARLLLRPATGLAAQPVVADLRRVATRAGVEVVILAAAAVRPVAASLGVLADRLLRESGLEDAAIYGRDGTRISSAAANSVDDLPAEIAALLDSDLPQRVVDRADARLTLARVARDLVLVWQDQPGAPEPAAERSDAPVETPVDAPAPGPTAAAVADEGDLPSEPTPSAPALESLEATSMSAIVRRWHSRGTPTGLAPAWRPAGTPDSPEAGAAGADSSTPAEAGADAAEAGTDAAADVPRSDLLAFEQTDTGPADTVAADSGPADAGWMSTRPTPPEPSAALPQDDEVREDGISDGPPEAVPAPAEPTRQRSIWAVPAADGDAALDLGADPFPASVETAEPEPAGGEAEQTDADGLAPILAQAEADKADRPSPPAPMRPLRSAWGAPVESAAPPLPAAPESDAGDRPRSEDDRPMPETLGDRDRTVPNDAPVWGDGESAPSVEKPIPAVPPDTVPETPADLDETIDEDLEVPAEEDLCPGGEERSRPEGLAPTTMPEEASPAAMMPVAAPEAVRTAEEPRLDEAHSDAAVATAPAPTTEPPAGRQPFVPSFSGAPVRFVWQIDRDGKFRSLTPEFSAAVGAKAADVAGRSFREVADVFGFDTSGEISRLLERRDTWSGRSILWPVEASDRKVPVDLAALPVYARDRSFDGFRGFGIVRMNESVPDPDAIGMILADFGAFTPDVSDAPLVEISETLAPDAGAPNNGTPEAGAAQAPGSNLPEAPGRPLLTTFEAATPPASFGRRPEPPLVPAASPDARPDEDAGEPKVIRLEERRRPRDAGLSLAEEAAFRAIGATLGRDRAKAPRDERGGPAEEPAAEAAEARAAGAPAQDASPATVEDMPAPALGGTESFVPSTTEPAEPAEPARPADMVALPAPAQQNDVLPGVDGGPSHDAEGFGDDALTAGAKADAAGSSNPTHDATTVSAPASETAVEETASTDFGADETDEAAEAPSSPLPAEIAAEIEAIFATLPLPMLVQMNEKLIYANREFQDLSGYADLAALEAAGGLDALFAEPADGVRQGELAIRRSNGQIADVRVHMQRATFGGRSCLMMSFSPSPREIAAVAATPSEPGGPAVEADLRQQVEELQAVLDTATDGIVLLDPAGIIRAMNGSAHALFGLGPDAHSGLHLSSLFAPESQQATLDYLEMLREEGLAGILNDGREVIGQVAQGGAIPLFITIGRLSGERGWCVVIRDIAHWKRIEEDLVNARRQAEAASLHKSRFLANISHELRTPLNAIIGFADVMASECFGPIGNERYIEYLGDIKRSGHHVLDLVNDLLDISKIEAGKLDLAFEAVSLNEVIAEVVSLMQPQANRERVIVRSNLPSSVPPVVADRRTMRQIALNLIANAIRFTPAGGQIIASTTYTADGEVLLRFRDSGIGMSEREIDIALTPFQQVHPPGATRGEGTGLGLPLTKAMVEANRANFAISSAPGEGTLVEIAFPSQRVLAD</sequence>
<dbReference type="InterPro" id="IPR036097">
    <property type="entry name" value="HisK_dim/P_sf"/>
</dbReference>
<dbReference type="SMART" id="SM00387">
    <property type="entry name" value="HATPase_c"/>
    <property type="match status" value="1"/>
</dbReference>
<evidence type="ECO:0000256" key="6">
    <source>
        <dbReference type="ARBA" id="ARBA00023012"/>
    </source>
</evidence>
<protein>
    <recommendedName>
        <fullName evidence="2">histidine kinase</fullName>
        <ecNumber evidence="2">2.7.13.3</ecNumber>
    </recommendedName>
</protein>
<dbReference type="Pfam" id="PF02518">
    <property type="entry name" value="HATPase_c"/>
    <property type="match status" value="1"/>
</dbReference>
<evidence type="ECO:0000256" key="3">
    <source>
        <dbReference type="ARBA" id="ARBA00022553"/>
    </source>
</evidence>
<feature type="region of interest" description="Disordered" evidence="7">
    <location>
        <begin position="877"/>
        <end position="945"/>
    </location>
</feature>
<evidence type="ECO:0000313" key="10">
    <source>
        <dbReference type="EMBL" id="GGD06334.1"/>
    </source>
</evidence>
<dbReference type="CDD" id="cd00082">
    <property type="entry name" value="HisKA"/>
    <property type="match status" value="1"/>
</dbReference>
<proteinExistence type="predicted"/>
<feature type="compositionally biased region" description="Basic and acidic residues" evidence="7">
    <location>
        <begin position="594"/>
        <end position="606"/>
    </location>
</feature>
<feature type="compositionally biased region" description="Basic and acidic residues" evidence="7">
    <location>
        <begin position="483"/>
        <end position="506"/>
    </location>
</feature>
<dbReference type="InterPro" id="IPR003594">
    <property type="entry name" value="HATPase_dom"/>
</dbReference>
<keyword evidence="6" id="KW-0902">Two-component regulatory system</keyword>
<dbReference type="InterPro" id="IPR000014">
    <property type="entry name" value="PAS"/>
</dbReference>
<feature type="compositionally biased region" description="Low complexity" evidence="7">
    <location>
        <begin position="979"/>
        <end position="992"/>
    </location>
</feature>
<dbReference type="InterPro" id="IPR004358">
    <property type="entry name" value="Sig_transdc_His_kin-like_C"/>
</dbReference>
<evidence type="ECO:0000256" key="5">
    <source>
        <dbReference type="ARBA" id="ARBA00022777"/>
    </source>
</evidence>
<dbReference type="InterPro" id="IPR035965">
    <property type="entry name" value="PAS-like_dom_sf"/>
</dbReference>
<feature type="region of interest" description="Disordered" evidence="7">
    <location>
        <begin position="776"/>
        <end position="861"/>
    </location>
</feature>
<dbReference type="PROSITE" id="PS50112">
    <property type="entry name" value="PAS"/>
    <property type="match status" value="1"/>
</dbReference>
<feature type="compositionally biased region" description="Low complexity" evidence="7">
    <location>
        <begin position="220"/>
        <end position="235"/>
    </location>
</feature>
<evidence type="ECO:0000256" key="7">
    <source>
        <dbReference type="SAM" id="MobiDB-lite"/>
    </source>
</evidence>
<feature type="compositionally biased region" description="Low complexity" evidence="7">
    <location>
        <begin position="398"/>
        <end position="410"/>
    </location>
</feature>
<dbReference type="InterPro" id="IPR036890">
    <property type="entry name" value="HATPase_C_sf"/>
</dbReference>
<dbReference type="SUPFAM" id="SSF55785">
    <property type="entry name" value="PYP-like sensor domain (PAS domain)"/>
    <property type="match status" value="1"/>
</dbReference>
<feature type="domain" description="Histidine kinase" evidence="8">
    <location>
        <begin position="1307"/>
        <end position="1528"/>
    </location>
</feature>
<keyword evidence="3" id="KW-0597">Phosphoprotein</keyword>
<dbReference type="GO" id="GO:0000155">
    <property type="term" value="F:phosphorelay sensor kinase activity"/>
    <property type="evidence" value="ECO:0007669"/>
    <property type="project" value="InterPro"/>
</dbReference>
<keyword evidence="4" id="KW-0808">Transferase</keyword>
<dbReference type="Pfam" id="PF13188">
    <property type="entry name" value="PAS_8"/>
    <property type="match status" value="1"/>
</dbReference>
<keyword evidence="11" id="KW-1185">Reference proteome</keyword>
<dbReference type="PRINTS" id="PR00344">
    <property type="entry name" value="BCTRLSENSOR"/>
</dbReference>
<keyword evidence="5" id="KW-0418">Kinase</keyword>
<evidence type="ECO:0000313" key="11">
    <source>
        <dbReference type="Proteomes" id="UP000613160"/>
    </source>
</evidence>
<dbReference type="EC" id="2.7.13.3" evidence="2"/>
<dbReference type="SUPFAM" id="SSF55874">
    <property type="entry name" value="ATPase domain of HSP90 chaperone/DNA topoisomerase II/histidine kinase"/>
    <property type="match status" value="1"/>
</dbReference>
<reference evidence="10" key="2">
    <citation type="submission" date="2020-09" db="EMBL/GenBank/DDBJ databases">
        <authorList>
            <person name="Sun Q."/>
            <person name="Zhou Y."/>
        </authorList>
    </citation>
    <scope>NUCLEOTIDE SEQUENCE</scope>
    <source>
        <strain evidence="10">CGMCC 1.15493</strain>
    </source>
</reference>
<dbReference type="RefSeq" id="WP_188849107.1">
    <property type="nucleotide sequence ID" value="NZ_BMJJ01000001.1"/>
</dbReference>
<feature type="compositionally biased region" description="Acidic residues" evidence="7">
    <location>
        <begin position="539"/>
        <end position="557"/>
    </location>
</feature>
<dbReference type="CDD" id="cd00075">
    <property type="entry name" value="HATPase"/>
    <property type="match status" value="1"/>
</dbReference>
<evidence type="ECO:0000256" key="2">
    <source>
        <dbReference type="ARBA" id="ARBA00012438"/>
    </source>
</evidence>
<dbReference type="NCBIfam" id="TIGR00229">
    <property type="entry name" value="sensory_box"/>
    <property type="match status" value="1"/>
</dbReference>
<feature type="compositionally biased region" description="Low complexity" evidence="7">
    <location>
        <begin position="892"/>
        <end position="909"/>
    </location>
</feature>
<evidence type="ECO:0000256" key="1">
    <source>
        <dbReference type="ARBA" id="ARBA00000085"/>
    </source>
</evidence>
<feature type="compositionally biased region" description="Basic and acidic residues" evidence="7">
    <location>
        <begin position="836"/>
        <end position="858"/>
    </location>
</feature>
<feature type="compositionally biased region" description="Polar residues" evidence="7">
    <location>
        <begin position="993"/>
        <end position="1007"/>
    </location>
</feature>
<feature type="compositionally biased region" description="Basic and acidic residues" evidence="7">
    <location>
        <begin position="877"/>
        <end position="891"/>
    </location>
</feature>
<feature type="compositionally biased region" description="Low complexity" evidence="7">
    <location>
        <begin position="301"/>
        <end position="317"/>
    </location>
</feature>
<dbReference type="InterPro" id="IPR005467">
    <property type="entry name" value="His_kinase_dom"/>
</dbReference>
<dbReference type="PANTHER" id="PTHR43711:SF26">
    <property type="entry name" value="SENSOR HISTIDINE KINASE RCSC"/>
    <property type="match status" value="1"/>
</dbReference>
<dbReference type="Gene3D" id="3.30.450.20">
    <property type="entry name" value="PAS domain"/>
    <property type="match status" value="1"/>
</dbReference>
<dbReference type="PROSITE" id="PS50109">
    <property type="entry name" value="HIS_KIN"/>
    <property type="match status" value="1"/>
</dbReference>
<dbReference type="Gene3D" id="3.30.565.10">
    <property type="entry name" value="Histidine kinase-like ATPase, C-terminal domain"/>
    <property type="match status" value="1"/>
</dbReference>
<dbReference type="Pfam" id="PF00512">
    <property type="entry name" value="HisKA"/>
    <property type="match status" value="1"/>
</dbReference>
<dbReference type="CDD" id="cd00130">
    <property type="entry name" value="PAS"/>
    <property type="match status" value="1"/>
</dbReference>
<feature type="compositionally biased region" description="Low complexity" evidence="7">
    <location>
        <begin position="608"/>
        <end position="622"/>
    </location>
</feature>
<comment type="catalytic activity">
    <reaction evidence="1">
        <text>ATP + protein L-histidine = ADP + protein N-phospho-L-histidine.</text>
        <dbReference type="EC" id="2.7.13.3"/>
    </reaction>
</comment>
<dbReference type="InterPro" id="IPR003661">
    <property type="entry name" value="HisK_dim/P_dom"/>
</dbReference>